<dbReference type="Proteomes" id="UP000185568">
    <property type="component" value="Unassembled WGS sequence"/>
</dbReference>
<sequence length="88" mass="9903">MPIIFLYFLFINFIAYIVMANDKKKAQKHQYRTSESALWMLALAGGAPGSWLAMQTRRHKTKHAAFKYGMPVLAVMDLVILGMIGGVI</sequence>
<keyword evidence="3" id="KW-1185">Reference proteome</keyword>
<keyword evidence="1" id="KW-0812">Transmembrane</keyword>
<dbReference type="Pfam" id="PF06961">
    <property type="entry name" value="DUF1294"/>
    <property type="match status" value="1"/>
</dbReference>
<dbReference type="STRING" id="1714264.BTO30_08335"/>
<dbReference type="InterPro" id="IPR010718">
    <property type="entry name" value="DUF1294"/>
</dbReference>
<keyword evidence="1" id="KW-1133">Transmembrane helix</keyword>
<evidence type="ECO:0000256" key="1">
    <source>
        <dbReference type="SAM" id="Phobius"/>
    </source>
</evidence>
<evidence type="ECO:0000313" key="2">
    <source>
        <dbReference type="EMBL" id="OLN22650.1"/>
    </source>
</evidence>
<comment type="caution">
    <text evidence="2">The sequence shown here is derived from an EMBL/GenBank/DDBJ whole genome shotgun (WGS) entry which is preliminary data.</text>
</comment>
<protein>
    <recommendedName>
        <fullName evidence="4">DUF1294 domain-containing protein</fullName>
    </recommendedName>
</protein>
<evidence type="ECO:0008006" key="4">
    <source>
        <dbReference type="Google" id="ProtNLM"/>
    </source>
</evidence>
<dbReference type="OrthoDB" id="1698854at2"/>
<organism evidence="2 3">
    <name type="scientific">Domibacillus antri</name>
    <dbReference type="NCBI Taxonomy" id="1714264"/>
    <lineage>
        <taxon>Bacteria</taxon>
        <taxon>Bacillati</taxon>
        <taxon>Bacillota</taxon>
        <taxon>Bacilli</taxon>
        <taxon>Bacillales</taxon>
        <taxon>Bacillaceae</taxon>
        <taxon>Domibacillus</taxon>
    </lineage>
</organism>
<dbReference type="RefSeq" id="WP_075398271.1">
    <property type="nucleotide sequence ID" value="NZ_MSDU01000015.1"/>
</dbReference>
<proteinExistence type="predicted"/>
<feature type="transmembrane region" description="Helical" evidence="1">
    <location>
        <begin position="36"/>
        <end position="54"/>
    </location>
</feature>
<feature type="transmembrane region" description="Helical" evidence="1">
    <location>
        <begin position="66"/>
        <end position="87"/>
    </location>
</feature>
<dbReference type="EMBL" id="MSDU01000015">
    <property type="protein sequence ID" value="OLN22650.1"/>
    <property type="molecule type" value="Genomic_DNA"/>
</dbReference>
<name>A0A1Q8Q5M4_9BACI</name>
<keyword evidence="1" id="KW-0472">Membrane</keyword>
<evidence type="ECO:0000313" key="3">
    <source>
        <dbReference type="Proteomes" id="UP000185568"/>
    </source>
</evidence>
<gene>
    <name evidence="2" type="ORF">BTO30_08335</name>
</gene>
<accession>A0A1Q8Q5M4</accession>
<reference evidence="2 3" key="1">
    <citation type="submission" date="2016-12" db="EMBL/GenBank/DDBJ databases">
        <title>Domibacillus antri genome sequencing.</title>
        <authorList>
            <person name="Verma A."/>
            <person name="Krishnamurthi S."/>
        </authorList>
    </citation>
    <scope>NUCLEOTIDE SEQUENCE [LARGE SCALE GENOMIC DNA]</scope>
    <source>
        <strain evidence="2 3">XD80</strain>
    </source>
</reference>
<dbReference type="AlphaFoldDB" id="A0A1Q8Q5M4"/>